<dbReference type="Proteomes" id="UP001196301">
    <property type="component" value="Unassembled WGS sequence"/>
</dbReference>
<organism evidence="1 2">
    <name type="scientific">Intestinibacter bartlettii</name>
    <dbReference type="NCBI Taxonomy" id="261299"/>
    <lineage>
        <taxon>Bacteria</taxon>
        <taxon>Bacillati</taxon>
        <taxon>Bacillota</taxon>
        <taxon>Clostridia</taxon>
        <taxon>Peptostreptococcales</taxon>
        <taxon>Peptostreptococcaceae</taxon>
        <taxon>Intestinibacter</taxon>
    </lineage>
</organism>
<evidence type="ECO:0000313" key="1">
    <source>
        <dbReference type="EMBL" id="MBU5336564.1"/>
    </source>
</evidence>
<dbReference type="Pfam" id="PF09888">
    <property type="entry name" value="DUF2115"/>
    <property type="match status" value="1"/>
</dbReference>
<accession>A0ABS6DXM0</accession>
<proteinExistence type="predicted"/>
<gene>
    <name evidence="1" type="ORF">KQI20_08945</name>
</gene>
<sequence length="139" mass="16380">MKLSQLITKLKGQITPKEWEQLEARDSTIKISEHNRKNLLEMKNTQITEDKEISTDVINDLKLELENYLNKYMAEDKKDHKWIIISSLYLTYVKEMPMHPIDKLNIKVIKENNRVIYYCPLRTGEGACKYCVCQKGVCK</sequence>
<keyword evidence="2" id="KW-1185">Reference proteome</keyword>
<protein>
    <submittedName>
        <fullName evidence="1">DUF2115 domain-containing protein</fullName>
    </submittedName>
</protein>
<reference evidence="1 2" key="1">
    <citation type="submission" date="2021-06" db="EMBL/GenBank/DDBJ databases">
        <authorList>
            <person name="Sun Q."/>
            <person name="Li D."/>
        </authorList>
    </citation>
    <scope>NUCLEOTIDE SEQUENCE [LARGE SCALE GENOMIC DNA]</scope>
    <source>
        <strain evidence="1 2">N19</strain>
    </source>
</reference>
<comment type="caution">
    <text evidence="1">The sequence shown here is derived from an EMBL/GenBank/DDBJ whole genome shotgun (WGS) entry which is preliminary data.</text>
</comment>
<name>A0ABS6DXM0_9FIRM</name>
<dbReference type="EMBL" id="JAHLOQ010000023">
    <property type="protein sequence ID" value="MBU5336564.1"/>
    <property type="molecule type" value="Genomic_DNA"/>
</dbReference>
<dbReference type="RefSeq" id="WP_216569882.1">
    <property type="nucleotide sequence ID" value="NZ_JAHLOQ010000023.1"/>
</dbReference>
<dbReference type="InterPro" id="IPR019215">
    <property type="entry name" value="DUF2115"/>
</dbReference>
<evidence type="ECO:0000313" key="2">
    <source>
        <dbReference type="Proteomes" id="UP001196301"/>
    </source>
</evidence>